<keyword evidence="3" id="KW-1185">Reference proteome</keyword>
<name>K0SDN9_THAOC</name>
<dbReference type="Proteomes" id="UP000266841">
    <property type="component" value="Unassembled WGS sequence"/>
</dbReference>
<accession>K0SDN9</accession>
<proteinExistence type="predicted"/>
<evidence type="ECO:0000313" key="3">
    <source>
        <dbReference type="Proteomes" id="UP000266841"/>
    </source>
</evidence>
<evidence type="ECO:0000313" key="2">
    <source>
        <dbReference type="EMBL" id="EJK59081.1"/>
    </source>
</evidence>
<dbReference type="EMBL" id="AGNL01023679">
    <property type="protein sequence ID" value="EJK59081.1"/>
    <property type="molecule type" value="Genomic_DNA"/>
</dbReference>
<comment type="caution">
    <text evidence="2">The sequence shown here is derived from an EMBL/GenBank/DDBJ whole genome shotgun (WGS) entry which is preliminary data.</text>
</comment>
<dbReference type="AlphaFoldDB" id="K0SDN9"/>
<evidence type="ECO:0000256" key="1">
    <source>
        <dbReference type="SAM" id="MobiDB-lite"/>
    </source>
</evidence>
<sequence>AANGAGAAGDLPGVAARTPAAPKRKCEPPTAAAAQQGPTTSGQCLVQSYCRHARTFAGLASSGVMAHPCLRSPSRSGSGPDAAPAIFPTYYLCPLPDLLPEARGYL</sequence>
<feature type="non-terminal residue" evidence="2">
    <location>
        <position position="1"/>
    </location>
</feature>
<reference evidence="2 3" key="1">
    <citation type="journal article" date="2012" name="Genome Biol.">
        <title>Genome and low-iron response of an oceanic diatom adapted to chronic iron limitation.</title>
        <authorList>
            <person name="Lommer M."/>
            <person name="Specht M."/>
            <person name="Roy A.S."/>
            <person name="Kraemer L."/>
            <person name="Andreson R."/>
            <person name="Gutowska M.A."/>
            <person name="Wolf J."/>
            <person name="Bergner S.V."/>
            <person name="Schilhabel M.B."/>
            <person name="Klostermeier U.C."/>
            <person name="Beiko R.G."/>
            <person name="Rosenstiel P."/>
            <person name="Hippler M."/>
            <person name="Laroche J."/>
        </authorList>
    </citation>
    <scope>NUCLEOTIDE SEQUENCE [LARGE SCALE GENOMIC DNA]</scope>
    <source>
        <strain evidence="2 3">CCMP1005</strain>
    </source>
</reference>
<organism evidence="2 3">
    <name type="scientific">Thalassiosira oceanica</name>
    <name type="common">Marine diatom</name>
    <dbReference type="NCBI Taxonomy" id="159749"/>
    <lineage>
        <taxon>Eukaryota</taxon>
        <taxon>Sar</taxon>
        <taxon>Stramenopiles</taxon>
        <taxon>Ochrophyta</taxon>
        <taxon>Bacillariophyta</taxon>
        <taxon>Coscinodiscophyceae</taxon>
        <taxon>Thalassiosirophycidae</taxon>
        <taxon>Thalassiosirales</taxon>
        <taxon>Thalassiosiraceae</taxon>
        <taxon>Thalassiosira</taxon>
    </lineage>
</organism>
<gene>
    <name evidence="2" type="ORF">THAOC_20741</name>
</gene>
<feature type="region of interest" description="Disordered" evidence="1">
    <location>
        <begin position="1"/>
        <end position="39"/>
    </location>
</feature>
<protein>
    <submittedName>
        <fullName evidence="2">Uncharacterized protein</fullName>
    </submittedName>
</protein>
<feature type="compositionally biased region" description="Low complexity" evidence="1">
    <location>
        <begin position="28"/>
        <end position="39"/>
    </location>
</feature>